<feature type="compositionally biased region" description="Basic and acidic residues" evidence="1">
    <location>
        <begin position="82"/>
        <end position="99"/>
    </location>
</feature>
<dbReference type="Proteomes" id="UP000801492">
    <property type="component" value="Unassembled WGS sequence"/>
</dbReference>
<proteinExistence type="predicted"/>
<accession>A0A8K0GFV0</accession>
<evidence type="ECO:0000256" key="1">
    <source>
        <dbReference type="SAM" id="MobiDB-lite"/>
    </source>
</evidence>
<name>A0A8K0GFV0_IGNLU</name>
<evidence type="ECO:0000313" key="3">
    <source>
        <dbReference type="Proteomes" id="UP000801492"/>
    </source>
</evidence>
<dbReference type="EMBL" id="VTPC01003643">
    <property type="protein sequence ID" value="KAF2898214.1"/>
    <property type="molecule type" value="Genomic_DNA"/>
</dbReference>
<reference evidence="2" key="1">
    <citation type="submission" date="2019-08" db="EMBL/GenBank/DDBJ databases">
        <title>The genome of the North American firefly Photinus pyralis.</title>
        <authorList>
            <consortium name="Photinus pyralis genome working group"/>
            <person name="Fallon T.R."/>
            <person name="Sander Lower S.E."/>
            <person name="Weng J.-K."/>
        </authorList>
    </citation>
    <scope>NUCLEOTIDE SEQUENCE</scope>
    <source>
        <strain evidence="2">TRF0915ILg1</strain>
        <tissue evidence="2">Whole body</tissue>
    </source>
</reference>
<protein>
    <submittedName>
        <fullName evidence="2">Uncharacterized protein</fullName>
    </submittedName>
</protein>
<comment type="caution">
    <text evidence="2">The sequence shown here is derived from an EMBL/GenBank/DDBJ whole genome shotgun (WGS) entry which is preliminary data.</text>
</comment>
<dbReference type="AlphaFoldDB" id="A0A8K0GFV0"/>
<gene>
    <name evidence="2" type="ORF">ILUMI_07961</name>
</gene>
<keyword evidence="3" id="KW-1185">Reference proteome</keyword>
<feature type="region of interest" description="Disordered" evidence="1">
    <location>
        <begin position="82"/>
        <end position="106"/>
    </location>
</feature>
<sequence>MPCCSIANDLQHDPAALFVHLEPLMEEVKTLMPTIRHVSFLSDGHQLNIGIRKCFSLLSNILPKNWAYNRLDGTSVKEDMVKKHPMESGGSKEDCEYLSRTRKRYP</sequence>
<evidence type="ECO:0000313" key="2">
    <source>
        <dbReference type="EMBL" id="KAF2898214.1"/>
    </source>
</evidence>
<organism evidence="2 3">
    <name type="scientific">Ignelater luminosus</name>
    <name type="common">Cucubano</name>
    <name type="synonym">Pyrophorus luminosus</name>
    <dbReference type="NCBI Taxonomy" id="2038154"/>
    <lineage>
        <taxon>Eukaryota</taxon>
        <taxon>Metazoa</taxon>
        <taxon>Ecdysozoa</taxon>
        <taxon>Arthropoda</taxon>
        <taxon>Hexapoda</taxon>
        <taxon>Insecta</taxon>
        <taxon>Pterygota</taxon>
        <taxon>Neoptera</taxon>
        <taxon>Endopterygota</taxon>
        <taxon>Coleoptera</taxon>
        <taxon>Polyphaga</taxon>
        <taxon>Elateriformia</taxon>
        <taxon>Elateroidea</taxon>
        <taxon>Elateridae</taxon>
        <taxon>Agrypninae</taxon>
        <taxon>Pyrophorini</taxon>
        <taxon>Ignelater</taxon>
    </lineage>
</organism>